<protein>
    <recommendedName>
        <fullName evidence="6">G-protein coupled receptors family 2 profile 2 domain-containing protein</fullName>
    </recommendedName>
</protein>
<dbReference type="PANTHER" id="PTHR42058:SF1">
    <property type="entry name" value="G-PROTEIN COUPLED RECEPTORS FAMILY 2 PROFILE 2 DOMAIN-CONTAINING PROTEIN"/>
    <property type="match status" value="1"/>
</dbReference>
<evidence type="ECO:0000256" key="2">
    <source>
        <dbReference type="ARBA" id="ARBA00022692"/>
    </source>
</evidence>
<organism evidence="7 8">
    <name type="scientific">Apiospora phragmitis</name>
    <dbReference type="NCBI Taxonomy" id="2905665"/>
    <lineage>
        <taxon>Eukaryota</taxon>
        <taxon>Fungi</taxon>
        <taxon>Dikarya</taxon>
        <taxon>Ascomycota</taxon>
        <taxon>Pezizomycotina</taxon>
        <taxon>Sordariomycetes</taxon>
        <taxon>Xylariomycetidae</taxon>
        <taxon>Amphisphaeriales</taxon>
        <taxon>Apiosporaceae</taxon>
        <taxon>Apiospora</taxon>
    </lineage>
</organism>
<gene>
    <name evidence="7" type="ORF">PG994_015307</name>
</gene>
<keyword evidence="8" id="KW-1185">Reference proteome</keyword>
<name>A0ABR1SR55_9PEZI</name>
<evidence type="ECO:0000256" key="1">
    <source>
        <dbReference type="ARBA" id="ARBA00004141"/>
    </source>
</evidence>
<evidence type="ECO:0000313" key="7">
    <source>
        <dbReference type="EMBL" id="KAK8036810.1"/>
    </source>
</evidence>
<dbReference type="Pfam" id="PF00002">
    <property type="entry name" value="7tm_2"/>
    <property type="match status" value="1"/>
</dbReference>
<dbReference type="InterPro" id="IPR053247">
    <property type="entry name" value="GPCR_GPR1/git3-like"/>
</dbReference>
<dbReference type="EMBL" id="JAQQWL010000018">
    <property type="protein sequence ID" value="KAK8036810.1"/>
    <property type="molecule type" value="Genomic_DNA"/>
</dbReference>
<keyword evidence="3 5" id="KW-1133">Transmembrane helix</keyword>
<evidence type="ECO:0000256" key="4">
    <source>
        <dbReference type="ARBA" id="ARBA00023136"/>
    </source>
</evidence>
<feature type="transmembrane region" description="Helical" evidence="5">
    <location>
        <begin position="92"/>
        <end position="109"/>
    </location>
</feature>
<dbReference type="GeneID" id="92099779"/>
<dbReference type="InterPro" id="IPR017981">
    <property type="entry name" value="GPCR_2-like_7TM"/>
</dbReference>
<dbReference type="Gene3D" id="1.20.1070.10">
    <property type="entry name" value="Rhodopsin 7-helix transmembrane proteins"/>
    <property type="match status" value="1"/>
</dbReference>
<sequence length="544" mass="60208">MAGNASVFHCPAPFLNELAFPAAAGFIDGRLCQLFGPLSCCLPCPMTDWAYPDGFKSSSQVANWINVVGAICCVFLLASWSFLAAEKTHRHYLSISLTCALGFIIPFAGKPEQCFNEITPHGMNSSSLCTASGVFLIGGGWAGVMWVFLRTLSLHLQICWQIAVGRSFLWLAQVLGWGIPVIGLAVALAVSGVSFRFGQTCHVNHRNSLAAFWIHLLVFAGLTVVMQFATFGYCIKVYLASLANSATTERSEMPSYTTSVRTMSPRQAYHRIRRVIQLQWRGIAIVLIIICDVIFFAVVFVFQDNVVQSAKTSDKARPWVECLAMEKVDKKNRCLQHAKDLVVSLRTVVAVLILLAMNGIWLLCLLGHWSMVTGWVEIFSIGMPTGVRAESASVEACMNSRDHRGHEMLSCDSNEEGESRLTPQKGFEHRYDRRGKKLRGLYCFFIICGANNSIGENAGKHFDLCDSPLAQCFLMRDQEPGATTAVRATQDGVEPFLSLREGQTTGVPLADRWGWAELVDYGLVHYLHRLLVRNPRPDKVVQVA</sequence>
<feature type="transmembrane region" description="Helical" evidence="5">
    <location>
        <begin position="345"/>
        <end position="366"/>
    </location>
</feature>
<evidence type="ECO:0000259" key="6">
    <source>
        <dbReference type="PROSITE" id="PS50261"/>
    </source>
</evidence>
<dbReference type="InterPro" id="IPR000832">
    <property type="entry name" value="GPCR_2_secretin-like"/>
</dbReference>
<keyword evidence="2 5" id="KW-0812">Transmembrane</keyword>
<feature type="transmembrane region" description="Helical" evidence="5">
    <location>
        <begin position="210"/>
        <end position="235"/>
    </location>
</feature>
<feature type="transmembrane region" description="Helical" evidence="5">
    <location>
        <begin position="64"/>
        <end position="85"/>
    </location>
</feature>
<keyword evidence="4 5" id="KW-0472">Membrane</keyword>
<dbReference type="PROSITE" id="PS50261">
    <property type="entry name" value="G_PROTEIN_RECEP_F2_4"/>
    <property type="match status" value="1"/>
</dbReference>
<feature type="transmembrane region" description="Helical" evidence="5">
    <location>
        <begin position="280"/>
        <end position="302"/>
    </location>
</feature>
<comment type="subcellular location">
    <subcellularLocation>
        <location evidence="1">Membrane</location>
        <topology evidence="1">Multi-pass membrane protein</topology>
    </subcellularLocation>
</comment>
<accession>A0ABR1SR55</accession>
<dbReference type="RefSeq" id="XP_066707628.1">
    <property type="nucleotide sequence ID" value="XM_066866714.1"/>
</dbReference>
<feature type="transmembrane region" description="Helical" evidence="5">
    <location>
        <begin position="129"/>
        <end position="149"/>
    </location>
</feature>
<evidence type="ECO:0000313" key="8">
    <source>
        <dbReference type="Proteomes" id="UP001480595"/>
    </source>
</evidence>
<feature type="transmembrane region" description="Helical" evidence="5">
    <location>
        <begin position="169"/>
        <end position="190"/>
    </location>
</feature>
<reference evidence="7 8" key="1">
    <citation type="submission" date="2023-01" db="EMBL/GenBank/DDBJ databases">
        <title>Analysis of 21 Apiospora genomes using comparative genomics revels a genus with tremendous synthesis potential of carbohydrate active enzymes and secondary metabolites.</title>
        <authorList>
            <person name="Sorensen T."/>
        </authorList>
    </citation>
    <scope>NUCLEOTIDE SEQUENCE [LARGE SCALE GENOMIC DNA]</scope>
    <source>
        <strain evidence="7 8">CBS 135458</strain>
    </source>
</reference>
<dbReference type="PANTHER" id="PTHR42058">
    <property type="entry name" value="G_PROTEIN_RECEP_F2_4 DOMAIN-CONTAINING PROTEIN"/>
    <property type="match status" value="1"/>
</dbReference>
<feature type="domain" description="G-protein coupled receptors family 2 profile 2" evidence="6">
    <location>
        <begin position="55"/>
        <end position="214"/>
    </location>
</feature>
<comment type="caution">
    <text evidence="7">The sequence shown here is derived from an EMBL/GenBank/DDBJ whole genome shotgun (WGS) entry which is preliminary data.</text>
</comment>
<proteinExistence type="predicted"/>
<dbReference type="Proteomes" id="UP001480595">
    <property type="component" value="Unassembled WGS sequence"/>
</dbReference>
<evidence type="ECO:0000256" key="5">
    <source>
        <dbReference type="SAM" id="Phobius"/>
    </source>
</evidence>
<evidence type="ECO:0000256" key="3">
    <source>
        <dbReference type="ARBA" id="ARBA00022989"/>
    </source>
</evidence>